<dbReference type="PRINTS" id="PR01713">
    <property type="entry name" value="NUCEPIMERASE"/>
</dbReference>
<dbReference type="KEGG" id="dol:Dole_1848"/>
<protein>
    <recommendedName>
        <fullName evidence="6 10">UDP-glucose 4-epimerase</fullName>
        <ecNumber evidence="5 10">5.1.3.2</ecNumber>
    </recommendedName>
</protein>
<comment type="pathway">
    <text evidence="3 10">Carbohydrate metabolism; galactose metabolism.</text>
</comment>
<evidence type="ECO:0000256" key="9">
    <source>
        <dbReference type="ARBA" id="ARBA00023235"/>
    </source>
</evidence>
<dbReference type="InterPro" id="IPR036291">
    <property type="entry name" value="NAD(P)-bd_dom_sf"/>
</dbReference>
<dbReference type="Gene3D" id="3.90.25.10">
    <property type="entry name" value="UDP-galactose 4-epimerase, domain 1"/>
    <property type="match status" value="1"/>
</dbReference>
<keyword evidence="8" id="KW-0299">Galactose metabolism</keyword>
<dbReference type="CDD" id="cd05247">
    <property type="entry name" value="UDP_G4E_1_SDR_e"/>
    <property type="match status" value="1"/>
</dbReference>
<comment type="catalytic activity">
    <reaction evidence="1 10">
        <text>UDP-alpha-D-glucose = UDP-alpha-D-galactose</text>
        <dbReference type="Rhea" id="RHEA:22168"/>
        <dbReference type="ChEBI" id="CHEBI:58885"/>
        <dbReference type="ChEBI" id="CHEBI:66914"/>
        <dbReference type="EC" id="5.1.3.2"/>
    </reaction>
</comment>
<comment type="subunit">
    <text evidence="10">Homodimer.</text>
</comment>
<dbReference type="UniPathway" id="UPA00214"/>
<dbReference type="Pfam" id="PF01370">
    <property type="entry name" value="Epimerase"/>
    <property type="match status" value="1"/>
</dbReference>
<evidence type="ECO:0000256" key="8">
    <source>
        <dbReference type="ARBA" id="ARBA00023144"/>
    </source>
</evidence>
<dbReference type="PANTHER" id="PTHR43725">
    <property type="entry name" value="UDP-GLUCOSE 4-EPIMERASE"/>
    <property type="match status" value="1"/>
</dbReference>
<dbReference type="EMBL" id="CP000859">
    <property type="protein sequence ID" value="ABW67652.1"/>
    <property type="molecule type" value="Genomic_DNA"/>
</dbReference>
<accession>A8ZSB5</accession>
<sequence>MKKVLLTGGAGYIGSHTCVSLLESGCEVLVVDNLCNSSAVALERVKAITGRAVMFEKVDMRDRAELDRVFKTFAPDAVIHFACLKAVGESTTDPLTYYANNVAGSVVLFEAMEAAGVKNIVFSSSATVYGDPETVPVTEAAAICPCNPYGRTKRMIEEMLEDIHAAGKGWNIAILRYFNPVGAHASGLIGEDPRDVPNNLAPYIAQVAVGRRQQLNVYGDDYPTKDGTGVRDYIHVCDLAEAHVKALEKLAQNPGLVTYNLGTGTGHSVLEVVAAFERACGRPIARTVTGRRAGDVAEYYADPSRAEKELGWKARRTLDDMAADTWRWQSGNPEGYR</sequence>
<feature type="domain" description="NAD-dependent epimerase/dehydratase" evidence="11">
    <location>
        <begin position="4"/>
        <end position="262"/>
    </location>
</feature>
<evidence type="ECO:0000256" key="3">
    <source>
        <dbReference type="ARBA" id="ARBA00004947"/>
    </source>
</evidence>
<dbReference type="HOGENOM" id="CLU_007383_1_10_7"/>
<evidence type="ECO:0000313" key="12">
    <source>
        <dbReference type="EMBL" id="ABW67652.1"/>
    </source>
</evidence>
<evidence type="ECO:0000256" key="2">
    <source>
        <dbReference type="ARBA" id="ARBA00001911"/>
    </source>
</evidence>
<keyword evidence="13" id="KW-1185">Reference proteome</keyword>
<name>A8ZSB5_DESOH</name>
<dbReference type="InterPro" id="IPR005886">
    <property type="entry name" value="UDP_G4E"/>
</dbReference>
<dbReference type="EC" id="5.1.3.2" evidence="5 10"/>
<proteinExistence type="inferred from homology"/>
<dbReference type="Gene3D" id="3.40.50.720">
    <property type="entry name" value="NAD(P)-binding Rossmann-like Domain"/>
    <property type="match status" value="1"/>
</dbReference>
<comment type="similarity">
    <text evidence="4 10">Belongs to the NAD(P)-dependent epimerase/dehydratase family.</text>
</comment>
<dbReference type="InterPro" id="IPR001509">
    <property type="entry name" value="Epimerase_deHydtase"/>
</dbReference>
<comment type="cofactor">
    <cofactor evidence="2 10">
        <name>NAD(+)</name>
        <dbReference type="ChEBI" id="CHEBI:57540"/>
    </cofactor>
</comment>
<gene>
    <name evidence="12" type="ordered locus">Dole_1848</name>
</gene>
<keyword evidence="9 10" id="KW-0413">Isomerase</keyword>
<evidence type="ECO:0000256" key="4">
    <source>
        <dbReference type="ARBA" id="ARBA00007637"/>
    </source>
</evidence>
<dbReference type="Proteomes" id="UP000008561">
    <property type="component" value="Chromosome"/>
</dbReference>
<evidence type="ECO:0000256" key="10">
    <source>
        <dbReference type="RuleBase" id="RU366046"/>
    </source>
</evidence>
<evidence type="ECO:0000259" key="11">
    <source>
        <dbReference type="Pfam" id="PF01370"/>
    </source>
</evidence>
<dbReference type="RefSeq" id="WP_012175265.1">
    <property type="nucleotide sequence ID" value="NC_009943.1"/>
</dbReference>
<dbReference type="GO" id="GO:0005829">
    <property type="term" value="C:cytosol"/>
    <property type="evidence" value="ECO:0007669"/>
    <property type="project" value="TreeGrafter"/>
</dbReference>
<dbReference type="PANTHER" id="PTHR43725:SF47">
    <property type="entry name" value="UDP-GLUCOSE 4-EPIMERASE"/>
    <property type="match status" value="1"/>
</dbReference>
<dbReference type="AlphaFoldDB" id="A8ZSB5"/>
<organism evidence="12 13">
    <name type="scientific">Desulfosudis oleivorans (strain DSM 6200 / JCM 39069 / Hxd3)</name>
    <name type="common">Desulfococcus oleovorans</name>
    <dbReference type="NCBI Taxonomy" id="96561"/>
    <lineage>
        <taxon>Bacteria</taxon>
        <taxon>Pseudomonadati</taxon>
        <taxon>Thermodesulfobacteriota</taxon>
        <taxon>Desulfobacteria</taxon>
        <taxon>Desulfobacterales</taxon>
        <taxon>Desulfosudaceae</taxon>
        <taxon>Desulfosudis</taxon>
    </lineage>
</organism>
<dbReference type="OrthoDB" id="9801785at2"/>
<dbReference type="STRING" id="96561.Dole_1848"/>
<evidence type="ECO:0000256" key="5">
    <source>
        <dbReference type="ARBA" id="ARBA00013189"/>
    </source>
</evidence>
<keyword evidence="10" id="KW-0119">Carbohydrate metabolism</keyword>
<evidence type="ECO:0000256" key="6">
    <source>
        <dbReference type="ARBA" id="ARBA00018569"/>
    </source>
</evidence>
<dbReference type="SUPFAM" id="SSF51735">
    <property type="entry name" value="NAD(P)-binding Rossmann-fold domains"/>
    <property type="match status" value="1"/>
</dbReference>
<reference evidence="12 13" key="1">
    <citation type="submission" date="2007-10" db="EMBL/GenBank/DDBJ databases">
        <title>Complete sequence of Desulfococcus oleovorans Hxd3.</title>
        <authorList>
            <consortium name="US DOE Joint Genome Institute"/>
            <person name="Copeland A."/>
            <person name="Lucas S."/>
            <person name="Lapidus A."/>
            <person name="Barry K."/>
            <person name="Glavina del Rio T."/>
            <person name="Dalin E."/>
            <person name="Tice H."/>
            <person name="Pitluck S."/>
            <person name="Kiss H."/>
            <person name="Brettin T."/>
            <person name="Bruce D."/>
            <person name="Detter J.C."/>
            <person name="Han C."/>
            <person name="Schmutz J."/>
            <person name="Larimer F."/>
            <person name="Land M."/>
            <person name="Hauser L."/>
            <person name="Kyrpides N."/>
            <person name="Kim E."/>
            <person name="Wawrik B."/>
            <person name="Richardson P."/>
        </authorList>
    </citation>
    <scope>NUCLEOTIDE SEQUENCE [LARGE SCALE GENOMIC DNA]</scope>
    <source>
        <strain evidence="13">DSM 6200 / JCM 39069 / Hxd3</strain>
    </source>
</reference>
<dbReference type="GO" id="GO:0006012">
    <property type="term" value="P:galactose metabolic process"/>
    <property type="evidence" value="ECO:0007669"/>
    <property type="project" value="UniProtKB-UniPathway"/>
</dbReference>
<dbReference type="eggNOG" id="COG1087">
    <property type="taxonomic scope" value="Bacteria"/>
</dbReference>
<dbReference type="GO" id="GO:0003978">
    <property type="term" value="F:UDP-glucose 4-epimerase activity"/>
    <property type="evidence" value="ECO:0007669"/>
    <property type="project" value="UniProtKB-UniRule"/>
</dbReference>
<evidence type="ECO:0000313" key="13">
    <source>
        <dbReference type="Proteomes" id="UP000008561"/>
    </source>
</evidence>
<evidence type="ECO:0000256" key="1">
    <source>
        <dbReference type="ARBA" id="ARBA00000083"/>
    </source>
</evidence>
<dbReference type="NCBIfam" id="TIGR01179">
    <property type="entry name" value="galE"/>
    <property type="match status" value="1"/>
</dbReference>
<dbReference type="NCBIfam" id="NF007956">
    <property type="entry name" value="PRK10675.1"/>
    <property type="match status" value="1"/>
</dbReference>
<evidence type="ECO:0000256" key="7">
    <source>
        <dbReference type="ARBA" id="ARBA00023027"/>
    </source>
</evidence>
<keyword evidence="7 10" id="KW-0520">NAD</keyword>